<dbReference type="Gene3D" id="3.50.50.60">
    <property type="entry name" value="FAD/NAD(P)-binding domain"/>
    <property type="match status" value="1"/>
</dbReference>
<evidence type="ECO:0000313" key="8">
    <source>
        <dbReference type="Proteomes" id="UP000550260"/>
    </source>
</evidence>
<keyword evidence="3" id="KW-0274">FAD</keyword>
<evidence type="ECO:0000256" key="2">
    <source>
        <dbReference type="ARBA" id="ARBA00022630"/>
    </source>
</evidence>
<gene>
    <name evidence="7" type="ORF">H5411_35330</name>
</gene>
<evidence type="ECO:0000256" key="4">
    <source>
        <dbReference type="ARBA" id="ARBA00023002"/>
    </source>
</evidence>
<dbReference type="SUPFAM" id="SSF56425">
    <property type="entry name" value="Succinate dehydrogenase/fumarate reductase flavoprotein, catalytic domain"/>
    <property type="match status" value="1"/>
</dbReference>
<organism evidence="7 8">
    <name type="scientific">Amycolatopsis echigonensis</name>
    <dbReference type="NCBI Taxonomy" id="2576905"/>
    <lineage>
        <taxon>Bacteria</taxon>
        <taxon>Bacillati</taxon>
        <taxon>Actinomycetota</taxon>
        <taxon>Actinomycetes</taxon>
        <taxon>Pseudonocardiales</taxon>
        <taxon>Pseudonocardiaceae</taxon>
        <taxon>Amycolatopsis</taxon>
    </lineage>
</organism>
<keyword evidence="4" id="KW-0560">Oxidoreductase</keyword>
<dbReference type="PANTHER" id="PTHR43400:SF10">
    <property type="entry name" value="3-OXOSTEROID 1-DEHYDROGENASE"/>
    <property type="match status" value="1"/>
</dbReference>
<keyword evidence="5" id="KW-0812">Transmembrane</keyword>
<keyword evidence="2" id="KW-0285">Flavoprotein</keyword>
<feature type="transmembrane region" description="Helical" evidence="5">
    <location>
        <begin position="20"/>
        <end position="39"/>
    </location>
</feature>
<evidence type="ECO:0000313" key="7">
    <source>
        <dbReference type="EMBL" id="MBB2504403.1"/>
    </source>
</evidence>
<reference evidence="7 8" key="1">
    <citation type="submission" date="2020-08" db="EMBL/GenBank/DDBJ databases">
        <title>Amycolatopsis echigonensis JCM 21831.</title>
        <authorList>
            <person name="Tedsree N."/>
            <person name="Kuncharoen N."/>
            <person name="Likhitwitayawuid K."/>
            <person name="Tanasupawat S."/>
        </authorList>
    </citation>
    <scope>NUCLEOTIDE SEQUENCE [LARGE SCALE GENOMIC DNA]</scope>
    <source>
        <strain evidence="7 8">JCM 21831</strain>
    </source>
</reference>
<name>A0A8E1W660_9PSEU</name>
<dbReference type="Proteomes" id="UP000550260">
    <property type="component" value="Unassembled WGS sequence"/>
</dbReference>
<proteinExistence type="predicted"/>
<sequence>MGRSHVRRERDDMTDHRTGYDVVVLGAGIAGLTVALSAVEHGLSVALLEKTAAVGGSSVMSGGFFAFSGTDEQRAHGVGDSAEAFLKDLLEVGAHRNDPALLQQYLDHQQDTYRWLKAHGAEFPVVEISSGQSFARSHHTPIRTLIPALAEQFTEAGGTLLCASRATELVRDAGGRVGEVVAETPDGLVRFAARRGVVIASGGFSRGEELLAVFAPDQLAAIPYGGLGNTGDGLRMAWKLGAGMADMSAVCGTYGSHPDTGIEFHELLTAYYLGAIIVNTAGRRFVDESISYKSLGAACLAQPEGLGFQVFDAVVRARSHPGVPLNDIGMLEEIGHVHRAGTLEGLAEAAGIDPAGLVSTVERYNAAVAGGEPDEQGRTGLVNGVGELVPVVEPPFYAYPAKTLMTTTYCGVTIDPHGRVLDVDGAVIPGLSAIGEVTGGFHGAAYMTGTSLGKGAVFGRIVAARLAAEAAAAA</sequence>
<dbReference type="AlphaFoldDB" id="A0A8E1W660"/>
<feature type="domain" description="FAD-dependent oxidoreductase 2 FAD-binding" evidence="6">
    <location>
        <begin position="21"/>
        <end position="452"/>
    </location>
</feature>
<dbReference type="GO" id="GO:0008202">
    <property type="term" value="P:steroid metabolic process"/>
    <property type="evidence" value="ECO:0007669"/>
    <property type="project" value="UniProtKB-ARBA"/>
</dbReference>
<dbReference type="SUPFAM" id="SSF51905">
    <property type="entry name" value="FAD/NAD(P)-binding domain"/>
    <property type="match status" value="1"/>
</dbReference>
<evidence type="ECO:0000256" key="1">
    <source>
        <dbReference type="ARBA" id="ARBA00001974"/>
    </source>
</evidence>
<dbReference type="InterPro" id="IPR036188">
    <property type="entry name" value="FAD/NAD-bd_sf"/>
</dbReference>
<dbReference type="Pfam" id="PF00890">
    <property type="entry name" value="FAD_binding_2"/>
    <property type="match status" value="1"/>
</dbReference>
<evidence type="ECO:0000256" key="3">
    <source>
        <dbReference type="ARBA" id="ARBA00022827"/>
    </source>
</evidence>
<evidence type="ECO:0000256" key="5">
    <source>
        <dbReference type="SAM" id="Phobius"/>
    </source>
</evidence>
<dbReference type="PANTHER" id="PTHR43400">
    <property type="entry name" value="FUMARATE REDUCTASE"/>
    <property type="match status" value="1"/>
</dbReference>
<keyword evidence="5" id="KW-1133">Transmembrane helix</keyword>
<dbReference type="Gene3D" id="3.90.700.10">
    <property type="entry name" value="Succinate dehydrogenase/fumarate reductase flavoprotein, catalytic domain"/>
    <property type="match status" value="1"/>
</dbReference>
<comment type="cofactor">
    <cofactor evidence="1">
        <name>FAD</name>
        <dbReference type="ChEBI" id="CHEBI:57692"/>
    </cofactor>
</comment>
<protein>
    <submittedName>
        <fullName evidence="7">FAD-dependent oxidoreductase</fullName>
    </submittedName>
</protein>
<dbReference type="RefSeq" id="WP_183126315.1">
    <property type="nucleotide sequence ID" value="NZ_JACJHR010000072.1"/>
</dbReference>
<dbReference type="InterPro" id="IPR003953">
    <property type="entry name" value="FAD-dep_OxRdtase_2_FAD-bd"/>
</dbReference>
<dbReference type="InterPro" id="IPR050315">
    <property type="entry name" value="FAD-oxidoreductase_2"/>
</dbReference>
<dbReference type="EMBL" id="JACJHR010000072">
    <property type="protein sequence ID" value="MBB2504403.1"/>
    <property type="molecule type" value="Genomic_DNA"/>
</dbReference>
<dbReference type="GO" id="GO:0033765">
    <property type="term" value="F:steroid dehydrogenase activity, acting on the CH-CH group of donors"/>
    <property type="evidence" value="ECO:0007669"/>
    <property type="project" value="UniProtKB-ARBA"/>
</dbReference>
<keyword evidence="5" id="KW-0472">Membrane</keyword>
<dbReference type="InterPro" id="IPR027477">
    <property type="entry name" value="Succ_DH/fumarate_Rdtase_cat_sf"/>
</dbReference>
<evidence type="ECO:0000259" key="6">
    <source>
        <dbReference type="Pfam" id="PF00890"/>
    </source>
</evidence>
<accession>A0A8E1W660</accession>
<comment type="caution">
    <text evidence="7">The sequence shown here is derived from an EMBL/GenBank/DDBJ whole genome shotgun (WGS) entry which is preliminary data.</text>
</comment>